<protein>
    <submittedName>
        <fullName evidence="1">Uncharacterized protein</fullName>
    </submittedName>
</protein>
<dbReference type="AlphaFoldDB" id="A0A645FN84"/>
<accession>A0A645FN84</accession>
<evidence type="ECO:0000313" key="1">
    <source>
        <dbReference type="EMBL" id="MPN15871.1"/>
    </source>
</evidence>
<proteinExistence type="predicted"/>
<gene>
    <name evidence="1" type="ORF">SDC9_163207</name>
</gene>
<reference evidence="1" key="1">
    <citation type="submission" date="2019-08" db="EMBL/GenBank/DDBJ databases">
        <authorList>
            <person name="Kucharzyk K."/>
            <person name="Murdoch R.W."/>
            <person name="Higgins S."/>
            <person name="Loffler F."/>
        </authorList>
    </citation>
    <scope>NUCLEOTIDE SEQUENCE</scope>
</reference>
<organism evidence="1">
    <name type="scientific">bioreactor metagenome</name>
    <dbReference type="NCBI Taxonomy" id="1076179"/>
    <lineage>
        <taxon>unclassified sequences</taxon>
        <taxon>metagenomes</taxon>
        <taxon>ecological metagenomes</taxon>
    </lineage>
</organism>
<comment type="caution">
    <text evidence="1">The sequence shown here is derived from an EMBL/GenBank/DDBJ whole genome shotgun (WGS) entry which is preliminary data.</text>
</comment>
<sequence>MSGYDSYIRSKETKNKTEKKYREKIREIFNEGRGTYRVDRVC</sequence>
<dbReference type="EMBL" id="VSSQ01062743">
    <property type="protein sequence ID" value="MPN15871.1"/>
    <property type="molecule type" value="Genomic_DNA"/>
</dbReference>
<name>A0A645FN84_9ZZZZ</name>